<protein>
    <recommendedName>
        <fullName evidence="1">Reverse transcriptase zinc-binding domain-containing protein</fullName>
    </recommendedName>
</protein>
<dbReference type="Proteomes" id="UP000053555">
    <property type="component" value="Unassembled WGS sequence"/>
</dbReference>
<proteinExistence type="predicted"/>
<dbReference type="Pfam" id="PF13966">
    <property type="entry name" value="zf-RVT"/>
    <property type="match status" value="1"/>
</dbReference>
<feature type="non-terminal residue" evidence="2">
    <location>
        <position position="1"/>
    </location>
</feature>
<dbReference type="InterPro" id="IPR026960">
    <property type="entry name" value="RVT-Znf"/>
</dbReference>
<evidence type="ECO:0000313" key="2">
    <source>
        <dbReference type="EMBL" id="KHN15989.1"/>
    </source>
</evidence>
<feature type="non-terminal residue" evidence="2">
    <location>
        <position position="205"/>
    </location>
</feature>
<gene>
    <name evidence="2" type="ORF">glysoja_047403</name>
</gene>
<feature type="domain" description="Reverse transcriptase zinc-binding" evidence="1">
    <location>
        <begin position="24"/>
        <end position="112"/>
    </location>
</feature>
<evidence type="ECO:0000259" key="1">
    <source>
        <dbReference type="Pfam" id="PF13966"/>
    </source>
</evidence>
<organism evidence="2">
    <name type="scientific">Glycine soja</name>
    <name type="common">Wild soybean</name>
    <dbReference type="NCBI Taxonomy" id="3848"/>
    <lineage>
        <taxon>Eukaryota</taxon>
        <taxon>Viridiplantae</taxon>
        <taxon>Streptophyta</taxon>
        <taxon>Embryophyta</taxon>
        <taxon>Tracheophyta</taxon>
        <taxon>Spermatophyta</taxon>
        <taxon>Magnoliopsida</taxon>
        <taxon>eudicotyledons</taxon>
        <taxon>Gunneridae</taxon>
        <taxon>Pentapetalae</taxon>
        <taxon>rosids</taxon>
        <taxon>fabids</taxon>
        <taxon>Fabales</taxon>
        <taxon>Fabaceae</taxon>
        <taxon>Papilionoideae</taxon>
        <taxon>50 kb inversion clade</taxon>
        <taxon>NPAAA clade</taxon>
        <taxon>indigoferoid/millettioid clade</taxon>
        <taxon>Phaseoleae</taxon>
        <taxon>Glycine</taxon>
        <taxon>Glycine subgen. Soja</taxon>
    </lineage>
</organism>
<sequence>IDSIHIHQSSRDFLWWKPDTNGVFSTNSAYKVLQEAHHSDSEDNVLNIMWKLKIPPKVSAFSWRLFKNRLPTRDNLRKTQVTLPSYSCPLCDHEEESIYHLMFNCEKTRSLWWETMRWVNRVGSYSIDPKNHFLQFTQWNSKDSTNKRWEFLWLALSFSIWYHRNAKIFKNQPFTPEKVMDDALFHTWSWIKCVEKDFQMHFNFW</sequence>
<name>A0A0B2Q7N2_GLYSO</name>
<dbReference type="AlphaFoldDB" id="A0A0B2Q7N2"/>
<dbReference type="EMBL" id="KN660694">
    <property type="protein sequence ID" value="KHN15989.1"/>
    <property type="molecule type" value="Genomic_DNA"/>
</dbReference>
<reference evidence="2" key="1">
    <citation type="submission" date="2014-07" db="EMBL/GenBank/DDBJ databases">
        <title>Identification of a novel salt tolerance gene in wild soybean by whole-genome sequencing.</title>
        <authorList>
            <person name="Lam H.-M."/>
            <person name="Qi X."/>
            <person name="Li M.-W."/>
            <person name="Liu X."/>
            <person name="Xie M."/>
            <person name="Ni M."/>
            <person name="Xu X."/>
        </authorList>
    </citation>
    <scope>NUCLEOTIDE SEQUENCE [LARGE SCALE GENOMIC DNA]</scope>
    <source>
        <tissue evidence="2">Root</tissue>
    </source>
</reference>
<accession>A0A0B2Q7N2</accession>